<dbReference type="Proteomes" id="UP000035682">
    <property type="component" value="Unplaced"/>
</dbReference>
<dbReference type="GeneID" id="36382320"/>
<feature type="transmembrane region" description="Helical" evidence="1">
    <location>
        <begin position="141"/>
        <end position="164"/>
    </location>
</feature>
<name>A0A090LP35_STRRB</name>
<feature type="transmembrane region" description="Helical" evidence="1">
    <location>
        <begin position="80"/>
        <end position="102"/>
    </location>
</feature>
<evidence type="ECO:0000313" key="4">
    <source>
        <dbReference type="WBParaSite" id="SRAE_2000459500.1"/>
    </source>
</evidence>
<feature type="transmembrane region" description="Helical" evidence="1">
    <location>
        <begin position="188"/>
        <end position="216"/>
    </location>
</feature>
<keyword evidence="1" id="KW-0812">Transmembrane</keyword>
<evidence type="ECO:0000256" key="1">
    <source>
        <dbReference type="SAM" id="Phobius"/>
    </source>
</evidence>
<dbReference type="RefSeq" id="XP_024509148.1">
    <property type="nucleotide sequence ID" value="XM_024643483.1"/>
</dbReference>
<feature type="transmembrane region" description="Helical" evidence="1">
    <location>
        <begin position="228"/>
        <end position="247"/>
    </location>
</feature>
<protein>
    <submittedName>
        <fullName evidence="2 4">7TM GPCR, serpentine receptor class r (Str) family-containing protein</fullName>
    </submittedName>
</protein>
<reference evidence="4" key="2">
    <citation type="submission" date="2020-12" db="UniProtKB">
        <authorList>
            <consortium name="WormBaseParasite"/>
        </authorList>
    </citation>
    <scope>IDENTIFICATION</scope>
</reference>
<feature type="transmembrane region" description="Helical" evidence="1">
    <location>
        <begin position="12"/>
        <end position="31"/>
    </location>
</feature>
<dbReference type="Pfam" id="PF10326">
    <property type="entry name" value="7TM_GPCR_Str"/>
    <property type="match status" value="1"/>
</dbReference>
<evidence type="ECO:0000313" key="3">
    <source>
        <dbReference type="Proteomes" id="UP000035682"/>
    </source>
</evidence>
<reference evidence="2 3" key="1">
    <citation type="submission" date="2014-09" db="EMBL/GenBank/DDBJ databases">
        <authorList>
            <person name="Martin A.A."/>
        </authorList>
    </citation>
    <scope>NUCLEOTIDE SEQUENCE</scope>
    <source>
        <strain evidence="3">ED321</strain>
        <strain evidence="2">ED321 Heterogonic</strain>
    </source>
</reference>
<gene>
    <name evidence="2 4 5" type="ORF">SRAE_2000459500</name>
</gene>
<keyword evidence="3" id="KW-1185">Reference proteome</keyword>
<dbReference type="WormBase" id="SRAE_2000459500">
    <property type="protein sequence ID" value="SRP07409"/>
    <property type="gene ID" value="WBGene00264827"/>
</dbReference>
<dbReference type="AlphaFoldDB" id="A0A090LP35"/>
<dbReference type="EMBL" id="LN609529">
    <property type="protein sequence ID" value="CEF69949.1"/>
    <property type="molecule type" value="Genomic_DNA"/>
</dbReference>
<dbReference type="InterPro" id="IPR019428">
    <property type="entry name" value="7TM_GPCR_serpentine_rcpt_Str"/>
</dbReference>
<sequence length="304" mass="35322">MALISCCVFGYLRMYLFFFENYSIVILQPISHLPTSQFLYARLYNLTVFFLQFNITFPSILITARYILVCVEKNFTKFSMIKMLIFCFLLTTFSTFGISYPLNNFLPSDIMDKGIKKYNVQSLIITNTTLALGCSSADSKIIVSFIIVPLYFIINYTIIIYISIKYKLYINKYKNLISKQTQKLNKEFMIILILQAFTPIFLTGIPILGLITFMLIQKEDILSTNVNYIIHLLVFVPVINAFLFIAMSRKNRKEVHLILKKIIYIIKKNKSNTSIVIYTSQGIVKVPSKNSDNRVSPRYKEIYL</sequence>
<evidence type="ECO:0000313" key="5">
    <source>
        <dbReference type="WormBase" id="SRAE_2000459500"/>
    </source>
</evidence>
<proteinExistence type="predicted"/>
<feature type="transmembrane region" description="Helical" evidence="1">
    <location>
        <begin position="43"/>
        <end position="68"/>
    </location>
</feature>
<keyword evidence="1" id="KW-0472">Membrane</keyword>
<organism evidence="2">
    <name type="scientific">Strongyloides ratti</name>
    <name type="common">Parasitic roundworm</name>
    <dbReference type="NCBI Taxonomy" id="34506"/>
    <lineage>
        <taxon>Eukaryota</taxon>
        <taxon>Metazoa</taxon>
        <taxon>Ecdysozoa</taxon>
        <taxon>Nematoda</taxon>
        <taxon>Chromadorea</taxon>
        <taxon>Rhabditida</taxon>
        <taxon>Tylenchina</taxon>
        <taxon>Panagrolaimomorpha</taxon>
        <taxon>Strongyloidoidea</taxon>
        <taxon>Strongyloididae</taxon>
        <taxon>Strongyloides</taxon>
    </lineage>
</organism>
<keyword evidence="1" id="KW-1133">Transmembrane helix</keyword>
<evidence type="ECO:0000313" key="2">
    <source>
        <dbReference type="EMBL" id="CEF69949.1"/>
    </source>
</evidence>
<dbReference type="PANTHER" id="PTHR46178">
    <property type="entry name" value="SEVEN TM RECEPTOR"/>
    <property type="match status" value="1"/>
</dbReference>
<accession>A0A090LP35</accession>
<dbReference type="WBParaSite" id="SRAE_2000459500.1">
    <property type="protein sequence ID" value="SRAE_2000459500.1"/>
    <property type="gene ID" value="WBGene00264827"/>
</dbReference>
<dbReference type="CTD" id="36382320"/>
<dbReference type="PANTHER" id="PTHR46178:SF9">
    <property type="entry name" value="SEVEN TM RECEPTOR"/>
    <property type="match status" value="1"/>
</dbReference>
<keyword evidence="2" id="KW-0675">Receptor</keyword>